<evidence type="ECO:0000313" key="1">
    <source>
        <dbReference type="EMBL" id="WAH39175.1"/>
    </source>
</evidence>
<reference evidence="1" key="1">
    <citation type="submission" date="2022-08" db="EMBL/GenBank/DDBJ databases">
        <title>Alicyclobacillus dauci DSM2870, complete genome.</title>
        <authorList>
            <person name="Wang Q."/>
            <person name="Cai R."/>
            <person name="Wang Z."/>
        </authorList>
    </citation>
    <scope>NUCLEOTIDE SEQUENCE</scope>
    <source>
        <strain evidence="1">DSM 28700</strain>
    </source>
</reference>
<name>A0ABY6Z8X0_9BACL</name>
<accession>A0ABY6Z8X0</accession>
<proteinExistence type="predicted"/>
<sequence length="63" mass="7696">MPKSYHCCATCQHFRIQRTGGRIDMRCSRLGYETKTHYQFRCWDPRADIRRKMNLAEERSQDR</sequence>
<keyword evidence="2" id="KW-1185">Reference proteome</keyword>
<gene>
    <name evidence="1" type="ORF">NZD86_09505</name>
</gene>
<protein>
    <submittedName>
        <fullName evidence="1">Uncharacterized protein</fullName>
    </submittedName>
</protein>
<dbReference type="EMBL" id="CP104064">
    <property type="protein sequence ID" value="WAH39175.1"/>
    <property type="molecule type" value="Genomic_DNA"/>
</dbReference>
<dbReference type="Proteomes" id="UP001164803">
    <property type="component" value="Chromosome"/>
</dbReference>
<evidence type="ECO:0000313" key="2">
    <source>
        <dbReference type="Proteomes" id="UP001164803"/>
    </source>
</evidence>
<organism evidence="1 2">
    <name type="scientific">Alicyclobacillus dauci</name>
    <dbReference type="NCBI Taxonomy" id="1475485"/>
    <lineage>
        <taxon>Bacteria</taxon>
        <taxon>Bacillati</taxon>
        <taxon>Bacillota</taxon>
        <taxon>Bacilli</taxon>
        <taxon>Bacillales</taxon>
        <taxon>Alicyclobacillaceae</taxon>
        <taxon>Alicyclobacillus</taxon>
    </lineage>
</organism>